<sequence>MIYTVTLNPSIDYVVEVNELTAGEIMRTKAEDLIFGGKGINVSSMLAQLGMKSCALGFIAGFTGDALEQGVAAMGIQPDFLKVEQGFTRINVKVHAQEESEINGQGPQIRYTHLEQLIKKLDRLKKDDILVLSGNVPGSIPQDIYADIMQHLQGSGIRVCVDARQEALMSTLVYHPFLIKPNHKELAEMFEVELSSREDLLVYAKELQAMGARNVLVSMAEQGALLLTETQEVYHAPACRGKVVNSVGAGDSMVAGFLYGYLREQSYAAALRYGTACGSASAFSKGIADRETVEELLVQLKEREAC</sequence>
<dbReference type="InterPro" id="IPR002173">
    <property type="entry name" value="Carboh/pur_kinase_PfkB_CS"/>
</dbReference>
<dbReference type="PANTHER" id="PTHR46566">
    <property type="entry name" value="1-PHOSPHOFRUCTOKINASE-RELATED"/>
    <property type="match status" value="1"/>
</dbReference>
<comment type="caution">
    <text evidence="10">The sequence shown here is derived from an EMBL/GenBank/DDBJ whole genome shotgun (WGS) entry which is preliminary data.</text>
</comment>
<keyword evidence="5 7" id="KW-0067">ATP-binding</keyword>
<dbReference type="EC" id="2.7.1.144" evidence="7"/>
<dbReference type="GO" id="GO:0005829">
    <property type="term" value="C:cytosol"/>
    <property type="evidence" value="ECO:0007669"/>
    <property type="project" value="TreeGrafter"/>
</dbReference>
<dbReference type="GO" id="GO:0008662">
    <property type="term" value="F:1-phosphofructokinase activity"/>
    <property type="evidence" value="ECO:0007669"/>
    <property type="project" value="UniProtKB-UniRule"/>
</dbReference>
<keyword evidence="3 7" id="KW-0547">Nucleotide-binding</keyword>
<dbReference type="AlphaFoldDB" id="A0A099I3Y6"/>
<evidence type="ECO:0000256" key="4">
    <source>
        <dbReference type="ARBA" id="ARBA00022777"/>
    </source>
</evidence>
<dbReference type="NCBIfam" id="TIGR03828">
    <property type="entry name" value="pfkB"/>
    <property type="match status" value="1"/>
</dbReference>
<accession>A0A099I3Y6</accession>
<comment type="pathway">
    <text evidence="7">Carbohydrate metabolism; D-tagatose 6-phosphate degradation; D-glyceraldehyde 3-phosphate and glycerone phosphate from D-tagatose 6-phosphate: step 1/2.</text>
</comment>
<protein>
    <recommendedName>
        <fullName evidence="7">Tagatose-6-phosphate kinase</fullName>
        <ecNumber evidence="7">2.7.1.144</ecNumber>
    </recommendedName>
</protein>
<evidence type="ECO:0000256" key="3">
    <source>
        <dbReference type="ARBA" id="ARBA00022741"/>
    </source>
</evidence>
<dbReference type="PROSITE" id="PS00584">
    <property type="entry name" value="PFKB_KINASES_2"/>
    <property type="match status" value="1"/>
</dbReference>
<dbReference type="InterPro" id="IPR022463">
    <property type="entry name" value="1-PFruKinase"/>
</dbReference>
<evidence type="ECO:0000256" key="2">
    <source>
        <dbReference type="ARBA" id="ARBA00022679"/>
    </source>
</evidence>
<keyword evidence="4 8" id="KW-0418">Kinase</keyword>
<keyword evidence="2 7" id="KW-0808">Transferase</keyword>
<dbReference type="RefSeq" id="WP_044907120.1">
    <property type="nucleotide sequence ID" value="NZ_CAXULZ010000001.1"/>
</dbReference>
<dbReference type="NCBIfam" id="TIGR03168">
    <property type="entry name" value="1-PFK"/>
    <property type="match status" value="1"/>
</dbReference>
<dbReference type="GO" id="GO:2001059">
    <property type="term" value="P:D-tagatose 6-phosphate catabolic process"/>
    <property type="evidence" value="ECO:0007669"/>
    <property type="project" value="UniProtKB-UniPathway"/>
</dbReference>
<dbReference type="PANTHER" id="PTHR46566:SF1">
    <property type="entry name" value="1-PHOSPHOFRUCTOKINASE"/>
    <property type="match status" value="1"/>
</dbReference>
<dbReference type="GO" id="GO:0016052">
    <property type="term" value="P:carbohydrate catabolic process"/>
    <property type="evidence" value="ECO:0007669"/>
    <property type="project" value="UniProtKB-ARBA"/>
</dbReference>
<reference evidence="10 11" key="1">
    <citation type="submission" date="2014-08" db="EMBL/GenBank/DDBJ databases">
        <title>Clostridium innocuum, an unnegligible vancomycin-resistant pathogen causing extra-intestinal infections.</title>
        <authorList>
            <person name="Feng Y."/>
            <person name="Chiu C.-H."/>
        </authorList>
    </citation>
    <scope>NUCLEOTIDE SEQUENCE [LARGE SCALE GENOMIC DNA]</scope>
    <source>
        <strain evidence="10 11">AN88</strain>
    </source>
</reference>
<evidence type="ECO:0000313" key="10">
    <source>
        <dbReference type="EMBL" id="KGJ51947.1"/>
    </source>
</evidence>
<dbReference type="Proteomes" id="UP000030008">
    <property type="component" value="Unassembled WGS sequence"/>
</dbReference>
<dbReference type="GO" id="GO:0005524">
    <property type="term" value="F:ATP binding"/>
    <property type="evidence" value="ECO:0007669"/>
    <property type="project" value="UniProtKB-UniRule"/>
</dbReference>
<dbReference type="FunFam" id="3.40.1190.20:FF:000001">
    <property type="entry name" value="Phosphofructokinase"/>
    <property type="match status" value="1"/>
</dbReference>
<dbReference type="Gene3D" id="3.40.1190.20">
    <property type="match status" value="1"/>
</dbReference>
<dbReference type="GO" id="GO:0009024">
    <property type="term" value="F:tagatose-6-phosphate kinase activity"/>
    <property type="evidence" value="ECO:0007669"/>
    <property type="project" value="UniProtKB-EC"/>
</dbReference>
<comment type="catalytic activity">
    <reaction evidence="6 8">
        <text>beta-D-fructose 1-phosphate + ATP = beta-D-fructose 1,6-bisphosphate + ADP + H(+)</text>
        <dbReference type="Rhea" id="RHEA:14213"/>
        <dbReference type="ChEBI" id="CHEBI:15378"/>
        <dbReference type="ChEBI" id="CHEBI:30616"/>
        <dbReference type="ChEBI" id="CHEBI:32966"/>
        <dbReference type="ChEBI" id="CHEBI:138881"/>
        <dbReference type="ChEBI" id="CHEBI:456216"/>
        <dbReference type="EC" id="2.7.1.56"/>
    </reaction>
</comment>
<evidence type="ECO:0000259" key="9">
    <source>
        <dbReference type="Pfam" id="PF00294"/>
    </source>
</evidence>
<dbReference type="InterPro" id="IPR029056">
    <property type="entry name" value="Ribokinase-like"/>
</dbReference>
<dbReference type="UniPathway" id="UPA00704">
    <property type="reaction ID" value="UER00715"/>
</dbReference>
<gene>
    <name evidence="10" type="ORF">CIAN88_17750</name>
</gene>
<dbReference type="PIRSF" id="PIRSF000535">
    <property type="entry name" value="1PFK/6PFK/LacC"/>
    <property type="match status" value="1"/>
</dbReference>
<evidence type="ECO:0000256" key="6">
    <source>
        <dbReference type="ARBA" id="ARBA00047745"/>
    </source>
</evidence>
<comment type="catalytic activity">
    <reaction evidence="7">
        <text>D-tagatofuranose 6-phosphate + ATP = D-tagatofuranose 1,6-bisphosphate + ADP + H(+)</text>
        <dbReference type="Rhea" id="RHEA:12420"/>
        <dbReference type="ChEBI" id="CHEBI:15378"/>
        <dbReference type="ChEBI" id="CHEBI:30616"/>
        <dbReference type="ChEBI" id="CHEBI:58694"/>
        <dbReference type="ChEBI" id="CHEBI:58695"/>
        <dbReference type="ChEBI" id="CHEBI:456216"/>
        <dbReference type="EC" id="2.7.1.144"/>
    </reaction>
</comment>
<feature type="domain" description="Carbohydrate kinase PfkB" evidence="9">
    <location>
        <begin position="7"/>
        <end position="288"/>
    </location>
</feature>
<dbReference type="CDD" id="cd01164">
    <property type="entry name" value="FruK_PfkB_like"/>
    <property type="match status" value="1"/>
</dbReference>
<name>A0A099I3Y6_CLOIN</name>
<comment type="similarity">
    <text evidence="7">Belongs to the carbohydrate kinase PfkB family. LacC subfamily.</text>
</comment>
<evidence type="ECO:0000256" key="8">
    <source>
        <dbReference type="RuleBase" id="RU369061"/>
    </source>
</evidence>
<evidence type="ECO:0000256" key="7">
    <source>
        <dbReference type="PIRNR" id="PIRNR000535"/>
    </source>
</evidence>
<comment type="similarity">
    <text evidence="1">Belongs to the carbohydrate kinase pfkB family.</text>
</comment>
<evidence type="ECO:0000313" key="11">
    <source>
        <dbReference type="Proteomes" id="UP000030008"/>
    </source>
</evidence>
<comment type="function">
    <text evidence="8">Catalyzes the ATP-dependent phosphorylation of fructose-l-phosphate to fructose-l,6-bisphosphate.</text>
</comment>
<dbReference type="GO" id="GO:0005988">
    <property type="term" value="P:lactose metabolic process"/>
    <property type="evidence" value="ECO:0007669"/>
    <property type="project" value="UniProtKB-KW"/>
</dbReference>
<dbReference type="InterPro" id="IPR017583">
    <property type="entry name" value="Tagatose/fructose_Pkinase"/>
</dbReference>
<keyword evidence="7" id="KW-0423">Lactose metabolism</keyword>
<organism evidence="10 11">
    <name type="scientific">Clostridium innocuum</name>
    <dbReference type="NCBI Taxonomy" id="1522"/>
    <lineage>
        <taxon>Bacteria</taxon>
        <taxon>Bacillati</taxon>
        <taxon>Bacillota</taxon>
        <taxon>Clostridia</taxon>
        <taxon>Eubacteriales</taxon>
        <taxon>Clostridiaceae</taxon>
        <taxon>Clostridium</taxon>
    </lineage>
</organism>
<dbReference type="EMBL" id="JQIF01000092">
    <property type="protein sequence ID" value="KGJ51947.1"/>
    <property type="molecule type" value="Genomic_DNA"/>
</dbReference>
<dbReference type="Pfam" id="PF00294">
    <property type="entry name" value="PfkB"/>
    <property type="match status" value="1"/>
</dbReference>
<dbReference type="InterPro" id="IPR011611">
    <property type="entry name" value="PfkB_dom"/>
</dbReference>
<proteinExistence type="inferred from homology"/>
<dbReference type="GO" id="GO:0044281">
    <property type="term" value="P:small molecule metabolic process"/>
    <property type="evidence" value="ECO:0007669"/>
    <property type="project" value="UniProtKB-ARBA"/>
</dbReference>
<dbReference type="SUPFAM" id="SSF53613">
    <property type="entry name" value="Ribokinase-like"/>
    <property type="match status" value="1"/>
</dbReference>
<evidence type="ECO:0000256" key="5">
    <source>
        <dbReference type="ARBA" id="ARBA00022840"/>
    </source>
</evidence>
<evidence type="ECO:0000256" key="1">
    <source>
        <dbReference type="ARBA" id="ARBA00005380"/>
    </source>
</evidence>